<feature type="domain" description="Type I restriction modification DNA specificity" evidence="4">
    <location>
        <begin position="36"/>
        <end position="197"/>
    </location>
</feature>
<dbReference type="Pfam" id="PF01420">
    <property type="entry name" value="Methylase_S"/>
    <property type="match status" value="2"/>
</dbReference>
<keyword evidence="6" id="KW-1185">Reference proteome</keyword>
<dbReference type="PANTHER" id="PTHR43140:SF1">
    <property type="entry name" value="TYPE I RESTRICTION ENZYME ECOKI SPECIFICITY SUBUNIT"/>
    <property type="match status" value="1"/>
</dbReference>
<dbReference type="AlphaFoldDB" id="A0A5C8Z9S8"/>
<accession>A0A5C8Z9S8</accession>
<dbReference type="RefSeq" id="WP_147713905.1">
    <property type="nucleotide sequence ID" value="NZ_VKAD01000001.1"/>
</dbReference>
<reference evidence="5 6" key="1">
    <citation type="submission" date="2019-07" db="EMBL/GenBank/DDBJ databases">
        <title>Reinekea sp. strain SSH23 genome sequencing and assembly.</title>
        <authorList>
            <person name="Kim I."/>
        </authorList>
    </citation>
    <scope>NUCLEOTIDE SEQUENCE [LARGE SCALE GENOMIC DNA]</scope>
    <source>
        <strain evidence="5 6">SSH23</strain>
    </source>
</reference>
<dbReference type="CDD" id="cd17263">
    <property type="entry name" value="RMtype1_S_AbaB8300I-TRD1-CR1_like"/>
    <property type="match status" value="1"/>
</dbReference>
<keyword evidence="2" id="KW-0680">Restriction system</keyword>
<dbReference type="EMBL" id="VKAD01000001">
    <property type="protein sequence ID" value="TXR54507.1"/>
    <property type="molecule type" value="Genomic_DNA"/>
</dbReference>
<organism evidence="5 6">
    <name type="scientific">Reinekea thalattae</name>
    <dbReference type="NCBI Taxonomy" id="2593301"/>
    <lineage>
        <taxon>Bacteria</taxon>
        <taxon>Pseudomonadati</taxon>
        <taxon>Pseudomonadota</taxon>
        <taxon>Gammaproteobacteria</taxon>
        <taxon>Oceanospirillales</taxon>
        <taxon>Saccharospirillaceae</taxon>
        <taxon>Reinekea</taxon>
    </lineage>
</organism>
<dbReference type="GO" id="GO:0003677">
    <property type="term" value="F:DNA binding"/>
    <property type="evidence" value="ECO:0007669"/>
    <property type="project" value="UniProtKB-KW"/>
</dbReference>
<gene>
    <name evidence="5" type="ORF">FME95_08220</name>
</gene>
<protein>
    <submittedName>
        <fullName evidence="5">Specificity determinant for hsdM and hsdR</fullName>
    </submittedName>
</protein>
<dbReference type="OrthoDB" id="398435at2"/>
<dbReference type="PANTHER" id="PTHR43140">
    <property type="entry name" value="TYPE-1 RESTRICTION ENZYME ECOKI SPECIFICITY PROTEIN"/>
    <property type="match status" value="1"/>
</dbReference>
<dbReference type="InterPro" id="IPR000055">
    <property type="entry name" value="Restrct_endonuc_typeI_TRD"/>
</dbReference>
<dbReference type="SUPFAM" id="SSF116734">
    <property type="entry name" value="DNA methylase specificity domain"/>
    <property type="match status" value="2"/>
</dbReference>
<dbReference type="InterPro" id="IPR051212">
    <property type="entry name" value="Type-I_RE_S_subunit"/>
</dbReference>
<dbReference type="Proteomes" id="UP000321764">
    <property type="component" value="Unassembled WGS sequence"/>
</dbReference>
<comment type="caution">
    <text evidence="5">The sequence shown here is derived from an EMBL/GenBank/DDBJ whole genome shotgun (WGS) entry which is preliminary data.</text>
</comment>
<dbReference type="Gene3D" id="3.90.220.20">
    <property type="entry name" value="DNA methylase specificity domains"/>
    <property type="match status" value="2"/>
</dbReference>
<evidence type="ECO:0000256" key="3">
    <source>
        <dbReference type="ARBA" id="ARBA00023125"/>
    </source>
</evidence>
<evidence type="ECO:0000256" key="2">
    <source>
        <dbReference type="ARBA" id="ARBA00022747"/>
    </source>
</evidence>
<evidence type="ECO:0000313" key="6">
    <source>
        <dbReference type="Proteomes" id="UP000321764"/>
    </source>
</evidence>
<dbReference type="GO" id="GO:0009307">
    <property type="term" value="P:DNA restriction-modification system"/>
    <property type="evidence" value="ECO:0007669"/>
    <property type="project" value="UniProtKB-KW"/>
</dbReference>
<evidence type="ECO:0000313" key="5">
    <source>
        <dbReference type="EMBL" id="TXR54507.1"/>
    </source>
</evidence>
<proteinExistence type="inferred from homology"/>
<comment type="similarity">
    <text evidence="1">Belongs to the type-I restriction system S methylase family.</text>
</comment>
<evidence type="ECO:0000259" key="4">
    <source>
        <dbReference type="Pfam" id="PF01420"/>
    </source>
</evidence>
<sequence length="519" mass="58521">MSDQNFSSVDELETASLKTKGSEFELESRSWASTYFTDVLDVQGGTQPPKAQFISEPSEGYVRLLQIRDFGARPVPTYVPETNKLKKCTKDDVLIGRYGASLGRICTGMEGAYNVALAKVISTSYINKKFIKHYLEGPIFQNPLALLSRSAQNGFNKGDLESFEFPLPPLAEQKVIADKLDILLAQVESTKARLQRLPDILKRFRQSVLSAAVSGKLTEEWRIENPAMKVNVSQIAQQHRDHLTKAKSKYREPLGFKTNELTPEIPKSWRWYRAEELCDFITKGTTPKKDDMATVGDIPYIKVYNLTFDGSLDFTIEPTFIPKAVHDKDLKRSKVFPGDVLINIVGPPLGKVSIVPSSYKEWNINQAISIFRPVCGVSNRYLSVCLRDEYLLDLTKSKAKATVGQFNLTLEICRDYSIPVPPFEEQTEIVRRVEELFQFADQIEQKANAALERVNNLTQSILTKAFRGELTADWRAQNPDLISGENSAEALLEKIKAEREALTEKSKPKKKTVRKKAKA</sequence>
<keyword evidence="3" id="KW-0238">DNA-binding</keyword>
<evidence type="ECO:0000256" key="1">
    <source>
        <dbReference type="ARBA" id="ARBA00010923"/>
    </source>
</evidence>
<dbReference type="InterPro" id="IPR044946">
    <property type="entry name" value="Restrct_endonuc_typeI_TRD_sf"/>
</dbReference>
<feature type="domain" description="Type I restriction modification DNA specificity" evidence="4">
    <location>
        <begin position="266"/>
        <end position="453"/>
    </location>
</feature>
<name>A0A5C8Z9S8_9GAMM</name>